<feature type="region of interest" description="Disordered" evidence="1">
    <location>
        <begin position="1"/>
        <end position="69"/>
    </location>
</feature>
<reference evidence="2 3" key="1">
    <citation type="submission" date="2014-02" db="EMBL/GenBank/DDBJ databases">
        <title>Transposable element dynamics among asymbiotic and ectomycorrhizal Amanita fungi.</title>
        <authorList>
            <consortium name="DOE Joint Genome Institute"/>
            <person name="Hess J."/>
            <person name="Skrede I."/>
            <person name="Wolfe B."/>
            <person name="LaButti K."/>
            <person name="Ohm R.A."/>
            <person name="Grigoriev I.V."/>
            <person name="Pringle A."/>
        </authorList>
    </citation>
    <scope>NUCLEOTIDE SEQUENCE [LARGE SCALE GENOMIC DNA]</scope>
    <source>
        <strain evidence="2 3">SKay4041</strain>
    </source>
</reference>
<dbReference type="STRING" id="703135.A0A2A9NZF0"/>
<dbReference type="EMBL" id="KZ301974">
    <property type="protein sequence ID" value="PFH53302.1"/>
    <property type="molecule type" value="Genomic_DNA"/>
</dbReference>
<evidence type="ECO:0008006" key="4">
    <source>
        <dbReference type="Google" id="ProtNLM"/>
    </source>
</evidence>
<accession>A0A2A9NZF0</accession>
<dbReference type="AlphaFoldDB" id="A0A2A9NZF0"/>
<dbReference type="Proteomes" id="UP000242287">
    <property type="component" value="Unassembled WGS sequence"/>
</dbReference>
<organism evidence="2 3">
    <name type="scientific">Amanita thiersii Skay4041</name>
    <dbReference type="NCBI Taxonomy" id="703135"/>
    <lineage>
        <taxon>Eukaryota</taxon>
        <taxon>Fungi</taxon>
        <taxon>Dikarya</taxon>
        <taxon>Basidiomycota</taxon>
        <taxon>Agaricomycotina</taxon>
        <taxon>Agaricomycetes</taxon>
        <taxon>Agaricomycetidae</taxon>
        <taxon>Agaricales</taxon>
        <taxon>Pluteineae</taxon>
        <taxon>Amanitaceae</taxon>
        <taxon>Amanita</taxon>
    </lineage>
</organism>
<evidence type="ECO:0000313" key="2">
    <source>
        <dbReference type="EMBL" id="PFH53302.1"/>
    </source>
</evidence>
<proteinExistence type="predicted"/>
<evidence type="ECO:0000256" key="1">
    <source>
        <dbReference type="SAM" id="MobiDB-lite"/>
    </source>
</evidence>
<feature type="compositionally biased region" description="Basic and acidic residues" evidence="1">
    <location>
        <begin position="23"/>
        <end position="35"/>
    </location>
</feature>
<protein>
    <recommendedName>
        <fullName evidence="4">Protein kinase domain-containing protein</fullName>
    </recommendedName>
</protein>
<feature type="compositionally biased region" description="Low complexity" evidence="1">
    <location>
        <begin position="49"/>
        <end position="67"/>
    </location>
</feature>
<keyword evidence="3" id="KW-1185">Reference proteome</keyword>
<dbReference type="OrthoDB" id="3260792at2759"/>
<sequence length="400" mass="44439">MSHRTTPLLYSPSPLSRSSIATDIHHDNSYPDNHFHRGQCADSPESETESSLTKSKSGTSSRSGGTEDTIEDVDGLICFGHPLQRMDHTGSVYRGSSGSGNSESLLAPPNEVTNGSTSSVASSIHCIDYDAMIDLLHNLHPAAPEHTTPYASSSTPSIMIKMLPHTSEELKIFLKLNRPKYRADPWNPAPYLLRNVDRQEGIFICLEQLMPYNKPPLRTVANYIDFFGQVLEGLTFLHELSVVNLECSNPASFMVDLNAGPCCDHECFDRERYPVKYYFVDFSNAHWLQRIDHSSSDLKKERMFGPVDGHREMFANDVKQLGNFINTLLKKVPQVAPKFKALVAAMTTGGFTADDARRLFEALCQSLEATVFDIPVADIGDINDMCPIGAIRECHHQGCE</sequence>
<evidence type="ECO:0000313" key="3">
    <source>
        <dbReference type="Proteomes" id="UP000242287"/>
    </source>
</evidence>
<gene>
    <name evidence="2" type="ORF">AMATHDRAFT_1371</name>
</gene>
<name>A0A2A9NZF0_9AGAR</name>
<feature type="compositionally biased region" description="Low complexity" evidence="1">
    <location>
        <begin position="7"/>
        <end position="19"/>
    </location>
</feature>